<gene>
    <name evidence="6" type="ORF">BSTOLATCC_MIC38825</name>
</gene>
<dbReference type="InterPro" id="IPR001841">
    <property type="entry name" value="Znf_RING"/>
</dbReference>
<proteinExistence type="predicted"/>
<dbReference type="SUPFAM" id="SSF57850">
    <property type="entry name" value="RING/U-box"/>
    <property type="match status" value="1"/>
</dbReference>
<dbReference type="CDD" id="cd16448">
    <property type="entry name" value="RING-H2"/>
    <property type="match status" value="1"/>
</dbReference>
<dbReference type="Gene3D" id="3.30.40.10">
    <property type="entry name" value="Zinc/RING finger domain, C3HC4 (zinc finger)"/>
    <property type="match status" value="1"/>
</dbReference>
<name>A0AAU9JXC4_9CILI</name>
<protein>
    <recommendedName>
        <fullName evidence="5">RING-type domain-containing protein</fullName>
    </recommendedName>
</protein>
<dbReference type="GO" id="GO:0005634">
    <property type="term" value="C:nucleus"/>
    <property type="evidence" value="ECO:0007669"/>
    <property type="project" value="TreeGrafter"/>
</dbReference>
<dbReference type="Proteomes" id="UP001162131">
    <property type="component" value="Unassembled WGS sequence"/>
</dbReference>
<evidence type="ECO:0000256" key="4">
    <source>
        <dbReference type="PROSITE-ProRule" id="PRU00175"/>
    </source>
</evidence>
<feature type="domain" description="RING-type" evidence="5">
    <location>
        <begin position="151"/>
        <end position="192"/>
    </location>
</feature>
<dbReference type="InterPro" id="IPR013083">
    <property type="entry name" value="Znf_RING/FYVE/PHD"/>
</dbReference>
<keyword evidence="1" id="KW-0479">Metal-binding</keyword>
<dbReference type="PROSITE" id="PS50089">
    <property type="entry name" value="ZF_RING_2"/>
    <property type="match status" value="1"/>
</dbReference>
<dbReference type="GO" id="GO:0061630">
    <property type="term" value="F:ubiquitin protein ligase activity"/>
    <property type="evidence" value="ECO:0007669"/>
    <property type="project" value="TreeGrafter"/>
</dbReference>
<comment type="caution">
    <text evidence="6">The sequence shown here is derived from an EMBL/GenBank/DDBJ whole genome shotgun (WGS) entry which is preliminary data.</text>
</comment>
<evidence type="ECO:0000313" key="6">
    <source>
        <dbReference type="EMBL" id="CAG9325575.1"/>
    </source>
</evidence>
<dbReference type="GO" id="GO:0008270">
    <property type="term" value="F:zinc ion binding"/>
    <property type="evidence" value="ECO:0007669"/>
    <property type="project" value="UniProtKB-KW"/>
</dbReference>
<evidence type="ECO:0000256" key="2">
    <source>
        <dbReference type="ARBA" id="ARBA00022771"/>
    </source>
</evidence>
<dbReference type="InterPro" id="IPR051834">
    <property type="entry name" value="RING_finger_E3_ligase"/>
</dbReference>
<evidence type="ECO:0000313" key="7">
    <source>
        <dbReference type="Proteomes" id="UP001162131"/>
    </source>
</evidence>
<organism evidence="6 7">
    <name type="scientific">Blepharisma stoltei</name>
    <dbReference type="NCBI Taxonomy" id="1481888"/>
    <lineage>
        <taxon>Eukaryota</taxon>
        <taxon>Sar</taxon>
        <taxon>Alveolata</taxon>
        <taxon>Ciliophora</taxon>
        <taxon>Postciliodesmatophora</taxon>
        <taxon>Heterotrichea</taxon>
        <taxon>Heterotrichida</taxon>
        <taxon>Blepharismidae</taxon>
        <taxon>Blepharisma</taxon>
    </lineage>
</organism>
<evidence type="ECO:0000256" key="1">
    <source>
        <dbReference type="ARBA" id="ARBA00022723"/>
    </source>
</evidence>
<sequence>MSKNYYPVYEQLGNSSQEEVFLAYNPFYQLEEQEEFEEEKYLYSGEDLIGFSDGPRISEYIYEENNSSEEELNEISWERQEIRDVEREENIGEWWISSDPIIIDGMYAQETNREQIMDILSGVVPAKGLSEEARARITEFLYNDEISDENCVICCEKFEEKNVLLKLPCSHIFHKDCFLEYAERSDNCPLDRKKI</sequence>
<reference evidence="6" key="1">
    <citation type="submission" date="2021-09" db="EMBL/GenBank/DDBJ databases">
        <authorList>
            <consortium name="AG Swart"/>
            <person name="Singh M."/>
            <person name="Singh A."/>
            <person name="Seah K."/>
            <person name="Emmerich C."/>
        </authorList>
    </citation>
    <scope>NUCLEOTIDE SEQUENCE</scope>
    <source>
        <strain evidence="6">ATCC30299</strain>
    </source>
</reference>
<dbReference type="GO" id="GO:0006511">
    <property type="term" value="P:ubiquitin-dependent protein catabolic process"/>
    <property type="evidence" value="ECO:0007669"/>
    <property type="project" value="TreeGrafter"/>
</dbReference>
<evidence type="ECO:0000256" key="3">
    <source>
        <dbReference type="ARBA" id="ARBA00022833"/>
    </source>
</evidence>
<dbReference type="EMBL" id="CAJZBQ010000038">
    <property type="protein sequence ID" value="CAG9325575.1"/>
    <property type="molecule type" value="Genomic_DNA"/>
</dbReference>
<accession>A0AAU9JXC4</accession>
<dbReference type="PANTHER" id="PTHR45931:SF16">
    <property type="entry name" value="RING_U-BOX SUPERFAMILY PROTEIN"/>
    <property type="match status" value="1"/>
</dbReference>
<keyword evidence="7" id="KW-1185">Reference proteome</keyword>
<dbReference type="Pfam" id="PF13639">
    <property type="entry name" value="zf-RING_2"/>
    <property type="match status" value="1"/>
</dbReference>
<dbReference type="AlphaFoldDB" id="A0AAU9JXC4"/>
<evidence type="ECO:0000259" key="5">
    <source>
        <dbReference type="PROSITE" id="PS50089"/>
    </source>
</evidence>
<dbReference type="SMART" id="SM00184">
    <property type="entry name" value="RING"/>
    <property type="match status" value="1"/>
</dbReference>
<keyword evidence="2 4" id="KW-0863">Zinc-finger</keyword>
<keyword evidence="3" id="KW-0862">Zinc</keyword>
<dbReference type="PANTHER" id="PTHR45931">
    <property type="entry name" value="SI:CH211-59O9.10"/>
    <property type="match status" value="1"/>
</dbReference>